<keyword evidence="3" id="KW-0349">Heme</keyword>
<dbReference type="GO" id="GO:0005506">
    <property type="term" value="F:iron ion binding"/>
    <property type="evidence" value="ECO:0007669"/>
    <property type="project" value="InterPro"/>
</dbReference>
<dbReference type="SUPFAM" id="SSF48264">
    <property type="entry name" value="Cytochrome P450"/>
    <property type="match status" value="1"/>
</dbReference>
<keyword evidence="4" id="KW-0479">Metal-binding</keyword>
<keyword evidence="6" id="KW-0408">Iron</keyword>
<dbReference type="PANTHER" id="PTHR47955">
    <property type="entry name" value="CYTOCHROME P450 FAMILY 71 PROTEIN"/>
    <property type="match status" value="1"/>
</dbReference>
<dbReference type="Pfam" id="PF00067">
    <property type="entry name" value="p450"/>
    <property type="match status" value="1"/>
</dbReference>
<dbReference type="Gene3D" id="1.10.630.10">
    <property type="entry name" value="Cytochrome P450"/>
    <property type="match status" value="1"/>
</dbReference>
<evidence type="ECO:0000256" key="5">
    <source>
        <dbReference type="ARBA" id="ARBA00023002"/>
    </source>
</evidence>
<dbReference type="GO" id="GO:0016705">
    <property type="term" value="F:oxidoreductase activity, acting on paired donors, with incorporation or reduction of molecular oxygen"/>
    <property type="evidence" value="ECO:0007669"/>
    <property type="project" value="InterPro"/>
</dbReference>
<evidence type="ECO:0000256" key="6">
    <source>
        <dbReference type="ARBA" id="ARBA00023004"/>
    </source>
</evidence>
<dbReference type="AlphaFoldDB" id="A0A068TLJ2"/>
<evidence type="ECO:0000256" key="4">
    <source>
        <dbReference type="ARBA" id="ARBA00022723"/>
    </source>
</evidence>
<evidence type="ECO:0000256" key="7">
    <source>
        <dbReference type="ARBA" id="ARBA00023033"/>
    </source>
</evidence>
<keyword evidence="7" id="KW-0503">Monooxygenase</keyword>
<comment type="cofactor">
    <cofactor evidence="1">
        <name>heme</name>
        <dbReference type="ChEBI" id="CHEBI:30413"/>
    </cofactor>
</comment>
<gene>
    <name evidence="8" type="ORF">GSCOC_T00014001001</name>
</gene>
<evidence type="ECO:0000256" key="1">
    <source>
        <dbReference type="ARBA" id="ARBA00001971"/>
    </source>
</evidence>
<dbReference type="GO" id="GO:0020037">
    <property type="term" value="F:heme binding"/>
    <property type="evidence" value="ECO:0007669"/>
    <property type="project" value="InterPro"/>
</dbReference>
<dbReference type="EMBL" id="HG739085">
    <property type="protein sequence ID" value="CDO96847.1"/>
    <property type="molecule type" value="Genomic_DNA"/>
</dbReference>
<proteinExistence type="inferred from homology"/>
<reference evidence="9" key="1">
    <citation type="journal article" date="2014" name="Science">
        <title>The coffee genome provides insight into the convergent evolution of caffeine biosynthesis.</title>
        <authorList>
            <person name="Denoeud F."/>
            <person name="Carretero-Paulet L."/>
            <person name="Dereeper A."/>
            <person name="Droc G."/>
            <person name="Guyot R."/>
            <person name="Pietrella M."/>
            <person name="Zheng C."/>
            <person name="Alberti A."/>
            <person name="Anthony F."/>
            <person name="Aprea G."/>
            <person name="Aury J.M."/>
            <person name="Bento P."/>
            <person name="Bernard M."/>
            <person name="Bocs S."/>
            <person name="Campa C."/>
            <person name="Cenci A."/>
            <person name="Combes M.C."/>
            <person name="Crouzillat D."/>
            <person name="Da Silva C."/>
            <person name="Daddiego L."/>
            <person name="De Bellis F."/>
            <person name="Dussert S."/>
            <person name="Garsmeur O."/>
            <person name="Gayraud T."/>
            <person name="Guignon V."/>
            <person name="Jahn K."/>
            <person name="Jamilloux V."/>
            <person name="Joet T."/>
            <person name="Labadie K."/>
            <person name="Lan T."/>
            <person name="Leclercq J."/>
            <person name="Lepelley M."/>
            <person name="Leroy T."/>
            <person name="Li L.T."/>
            <person name="Librado P."/>
            <person name="Lopez L."/>
            <person name="Munoz A."/>
            <person name="Noel B."/>
            <person name="Pallavicini A."/>
            <person name="Perrotta G."/>
            <person name="Poncet V."/>
            <person name="Pot D."/>
            <person name="Priyono X."/>
            <person name="Rigoreau M."/>
            <person name="Rouard M."/>
            <person name="Rozas J."/>
            <person name="Tranchant-Dubreuil C."/>
            <person name="VanBuren R."/>
            <person name="Zhang Q."/>
            <person name="Andrade A.C."/>
            <person name="Argout X."/>
            <person name="Bertrand B."/>
            <person name="de Kochko A."/>
            <person name="Graziosi G."/>
            <person name="Henry R.J."/>
            <person name="Jayarama X."/>
            <person name="Ming R."/>
            <person name="Nagai C."/>
            <person name="Rounsley S."/>
            <person name="Sankoff D."/>
            <person name="Giuliano G."/>
            <person name="Albert V.A."/>
            <person name="Wincker P."/>
            <person name="Lashermes P."/>
        </authorList>
    </citation>
    <scope>NUCLEOTIDE SEQUENCE [LARGE SCALE GENOMIC DNA]</scope>
    <source>
        <strain evidence="9">cv. DH200-94</strain>
    </source>
</reference>
<keyword evidence="5" id="KW-0560">Oxidoreductase</keyword>
<keyword evidence="9" id="KW-1185">Reference proteome</keyword>
<evidence type="ECO:0000256" key="3">
    <source>
        <dbReference type="ARBA" id="ARBA00022617"/>
    </source>
</evidence>
<dbReference type="GO" id="GO:0004497">
    <property type="term" value="F:monooxygenase activity"/>
    <property type="evidence" value="ECO:0007669"/>
    <property type="project" value="UniProtKB-KW"/>
</dbReference>
<accession>A0A068TLJ2</accession>
<organism evidence="8 9">
    <name type="scientific">Coffea canephora</name>
    <name type="common">Robusta coffee</name>
    <dbReference type="NCBI Taxonomy" id="49390"/>
    <lineage>
        <taxon>Eukaryota</taxon>
        <taxon>Viridiplantae</taxon>
        <taxon>Streptophyta</taxon>
        <taxon>Embryophyta</taxon>
        <taxon>Tracheophyta</taxon>
        <taxon>Spermatophyta</taxon>
        <taxon>Magnoliopsida</taxon>
        <taxon>eudicotyledons</taxon>
        <taxon>Gunneridae</taxon>
        <taxon>Pentapetalae</taxon>
        <taxon>asterids</taxon>
        <taxon>lamiids</taxon>
        <taxon>Gentianales</taxon>
        <taxon>Rubiaceae</taxon>
        <taxon>Ixoroideae</taxon>
        <taxon>Gardenieae complex</taxon>
        <taxon>Bertiereae - Coffeeae clade</taxon>
        <taxon>Coffeeae</taxon>
        <taxon>Coffea</taxon>
    </lineage>
</organism>
<comment type="similarity">
    <text evidence="2">Belongs to the cytochrome P450 family.</text>
</comment>
<name>A0A068TLJ2_COFCA</name>
<dbReference type="InterPro" id="IPR001128">
    <property type="entry name" value="Cyt_P450"/>
</dbReference>
<evidence type="ECO:0000313" key="8">
    <source>
        <dbReference type="EMBL" id="CDO96847.1"/>
    </source>
</evidence>
<dbReference type="Gramene" id="CDO96847">
    <property type="protein sequence ID" value="CDO96847"/>
    <property type="gene ID" value="GSCOC_T00014001001"/>
</dbReference>
<dbReference type="InParanoid" id="A0A068TLJ2"/>
<sequence length="147" mass="17428">MEWPNKFNALDSRLYKNFRELDDFFDKLIQEHHDPQRIKPEHDDPVDVLLRIQGDAAQAITSIRFYYNHLKWSIFCLIFNLAKIHPREETIRNPVVKRKAQQQVKEAIKAKRKVEETDLSKLTYLKLVINVSLRLHPQPPPPPFTCS</sequence>
<evidence type="ECO:0000256" key="2">
    <source>
        <dbReference type="ARBA" id="ARBA00010617"/>
    </source>
</evidence>
<dbReference type="Proteomes" id="UP000295252">
    <property type="component" value="Chromosome IV"/>
</dbReference>
<dbReference type="InterPro" id="IPR036396">
    <property type="entry name" value="Cyt_P450_sf"/>
</dbReference>
<protein>
    <submittedName>
        <fullName evidence="8">Uncharacterized protein</fullName>
    </submittedName>
</protein>
<dbReference type="PhylomeDB" id="A0A068TLJ2"/>
<evidence type="ECO:0000313" key="9">
    <source>
        <dbReference type="Proteomes" id="UP000295252"/>
    </source>
</evidence>
<dbReference type="OrthoDB" id="2789670at2759"/>
<dbReference type="STRING" id="49390.A0A068TLJ2"/>
<dbReference type="PANTHER" id="PTHR47955:SF19">
    <property type="entry name" value="CYTOCHROME P450 71A9-LIKE ISOFORM X1"/>
    <property type="match status" value="1"/>
</dbReference>